<feature type="compositionally biased region" description="Low complexity" evidence="1">
    <location>
        <begin position="123"/>
        <end position="136"/>
    </location>
</feature>
<evidence type="ECO:0000256" key="1">
    <source>
        <dbReference type="SAM" id="MobiDB-lite"/>
    </source>
</evidence>
<dbReference type="Proteomes" id="UP000032180">
    <property type="component" value="Chromosome 12"/>
</dbReference>
<feature type="compositionally biased region" description="Pro residues" evidence="1">
    <location>
        <begin position="60"/>
        <end position="73"/>
    </location>
</feature>
<evidence type="ECO:0000313" key="3">
    <source>
        <dbReference type="Proteomes" id="UP000032180"/>
    </source>
</evidence>
<dbReference type="EnsemblPlants" id="LPERR12G07960.1">
    <property type="protein sequence ID" value="LPERR12G07960.1"/>
    <property type="gene ID" value="LPERR12G07960"/>
</dbReference>
<feature type="region of interest" description="Disordered" evidence="1">
    <location>
        <begin position="1"/>
        <end position="30"/>
    </location>
</feature>
<evidence type="ECO:0000313" key="2">
    <source>
        <dbReference type="EnsemblPlants" id="LPERR12G07960.1"/>
    </source>
</evidence>
<dbReference type="STRING" id="77586.A0A0D9XYN6"/>
<feature type="region of interest" description="Disordered" evidence="1">
    <location>
        <begin position="48"/>
        <end position="99"/>
    </location>
</feature>
<dbReference type="HOGENOM" id="CLU_1878411_0_0_1"/>
<protein>
    <submittedName>
        <fullName evidence="2">Uncharacterized protein</fullName>
    </submittedName>
</protein>
<proteinExistence type="predicted"/>
<organism evidence="2 3">
    <name type="scientific">Leersia perrieri</name>
    <dbReference type="NCBI Taxonomy" id="77586"/>
    <lineage>
        <taxon>Eukaryota</taxon>
        <taxon>Viridiplantae</taxon>
        <taxon>Streptophyta</taxon>
        <taxon>Embryophyta</taxon>
        <taxon>Tracheophyta</taxon>
        <taxon>Spermatophyta</taxon>
        <taxon>Magnoliopsida</taxon>
        <taxon>Liliopsida</taxon>
        <taxon>Poales</taxon>
        <taxon>Poaceae</taxon>
        <taxon>BOP clade</taxon>
        <taxon>Oryzoideae</taxon>
        <taxon>Oryzeae</taxon>
        <taxon>Oryzinae</taxon>
        <taxon>Leersia</taxon>
    </lineage>
</organism>
<reference evidence="2 3" key="1">
    <citation type="submission" date="2012-08" db="EMBL/GenBank/DDBJ databases">
        <title>Oryza genome evolution.</title>
        <authorList>
            <person name="Wing R.A."/>
        </authorList>
    </citation>
    <scope>NUCLEOTIDE SEQUENCE</scope>
</reference>
<name>A0A0D9XYN6_9ORYZ</name>
<reference evidence="2" key="3">
    <citation type="submission" date="2015-04" db="UniProtKB">
        <authorList>
            <consortium name="EnsemblPlants"/>
        </authorList>
    </citation>
    <scope>IDENTIFICATION</scope>
</reference>
<keyword evidence="3" id="KW-1185">Reference proteome</keyword>
<dbReference type="Gramene" id="LPERR12G07960.1">
    <property type="protein sequence ID" value="LPERR12G07960.1"/>
    <property type="gene ID" value="LPERR12G07960"/>
</dbReference>
<sequence length="136" mass="13896">MAAAPSRTSWADVADVEPAPPPHAAPWAAAAPASNGLARLDWSSYVPPHLRNRSGVASAAPPPSSSSMPPPRAAPDLLGGHLWGRVGRDSEAGDGDPEVADLQEEAVTVGGGMSYKNQQHQFSAGNGSAINNGNKQ</sequence>
<reference evidence="3" key="2">
    <citation type="submission" date="2013-12" db="EMBL/GenBank/DDBJ databases">
        <authorList>
            <person name="Yu Y."/>
            <person name="Lee S."/>
            <person name="de Baynast K."/>
            <person name="Wissotski M."/>
            <person name="Liu L."/>
            <person name="Talag J."/>
            <person name="Goicoechea J."/>
            <person name="Angelova A."/>
            <person name="Jetty R."/>
            <person name="Kudrna D."/>
            <person name="Golser W."/>
            <person name="Rivera L."/>
            <person name="Zhang J."/>
            <person name="Wing R."/>
        </authorList>
    </citation>
    <scope>NUCLEOTIDE SEQUENCE</scope>
</reference>
<dbReference type="AlphaFoldDB" id="A0A0D9XYN6"/>
<feature type="region of interest" description="Disordered" evidence="1">
    <location>
        <begin position="114"/>
        <end position="136"/>
    </location>
</feature>
<accession>A0A0D9XYN6</accession>